<dbReference type="GO" id="GO:0005635">
    <property type="term" value="C:nuclear envelope"/>
    <property type="evidence" value="ECO:0007669"/>
    <property type="project" value="TreeGrafter"/>
</dbReference>
<evidence type="ECO:0000256" key="5">
    <source>
        <dbReference type="SAM" id="Phobius"/>
    </source>
</evidence>
<dbReference type="EMBL" id="ML996694">
    <property type="protein sequence ID" value="KAF2400790.1"/>
    <property type="molecule type" value="Genomic_DNA"/>
</dbReference>
<dbReference type="PANTHER" id="PTHR10250:SF26">
    <property type="entry name" value="GLUTATHIONE S-TRANSFERASE 3, MITOCHONDRIAL"/>
    <property type="match status" value="1"/>
</dbReference>
<keyword evidence="4 5" id="KW-0472">Membrane</keyword>
<evidence type="ECO:0000256" key="3">
    <source>
        <dbReference type="ARBA" id="ARBA00022989"/>
    </source>
</evidence>
<dbReference type="InterPro" id="IPR023352">
    <property type="entry name" value="MAPEG-like_dom_sf"/>
</dbReference>
<gene>
    <name evidence="6" type="ORF">EJ06DRAFT_493288</name>
</gene>
<protein>
    <submittedName>
        <fullName evidence="6">Membrane-associated proteins in eicosanoid and glutathione metabolism</fullName>
    </submittedName>
</protein>
<keyword evidence="7" id="KW-1185">Reference proteome</keyword>
<dbReference type="AlphaFoldDB" id="A0A6G1HXN6"/>
<dbReference type="InterPro" id="IPR001129">
    <property type="entry name" value="Membr-assoc_MAPEG"/>
</dbReference>
<dbReference type="OrthoDB" id="410651at2759"/>
<sequence>MAPIVLATSLPAEYGFVLLSATTTFIVTQWHAIRVGSFRKAAGVPYPNAYASAEQIATATPEKKQALYLFNCAQRSHGNLLENLHIFLPAMLLAGLKYPLPVAIAGGFWNVFRVLYAVGYTRKDKTNGSGRIVGGALASLLQLVLMGVVGKLGYDVIKA</sequence>
<feature type="transmembrane region" description="Helical" evidence="5">
    <location>
        <begin position="132"/>
        <end position="154"/>
    </location>
</feature>
<evidence type="ECO:0000256" key="1">
    <source>
        <dbReference type="ARBA" id="ARBA00004141"/>
    </source>
</evidence>
<reference evidence="6" key="1">
    <citation type="journal article" date="2020" name="Stud. Mycol.">
        <title>101 Dothideomycetes genomes: a test case for predicting lifestyles and emergence of pathogens.</title>
        <authorList>
            <person name="Haridas S."/>
            <person name="Albert R."/>
            <person name="Binder M."/>
            <person name="Bloem J."/>
            <person name="Labutti K."/>
            <person name="Salamov A."/>
            <person name="Andreopoulos B."/>
            <person name="Baker S."/>
            <person name="Barry K."/>
            <person name="Bills G."/>
            <person name="Bluhm B."/>
            <person name="Cannon C."/>
            <person name="Castanera R."/>
            <person name="Culley D."/>
            <person name="Daum C."/>
            <person name="Ezra D."/>
            <person name="Gonzalez J."/>
            <person name="Henrissat B."/>
            <person name="Kuo A."/>
            <person name="Liang C."/>
            <person name="Lipzen A."/>
            <person name="Lutzoni F."/>
            <person name="Magnuson J."/>
            <person name="Mondo S."/>
            <person name="Nolan M."/>
            <person name="Ohm R."/>
            <person name="Pangilinan J."/>
            <person name="Park H.-J."/>
            <person name="Ramirez L."/>
            <person name="Alfaro M."/>
            <person name="Sun H."/>
            <person name="Tritt A."/>
            <person name="Yoshinaga Y."/>
            <person name="Zwiers L.-H."/>
            <person name="Turgeon B."/>
            <person name="Goodwin S."/>
            <person name="Spatafora J."/>
            <person name="Crous P."/>
            <person name="Grigoriev I."/>
        </authorList>
    </citation>
    <scope>NUCLEOTIDE SEQUENCE</scope>
    <source>
        <strain evidence="6">CBS 262.69</strain>
    </source>
</reference>
<keyword evidence="2 5" id="KW-0812">Transmembrane</keyword>
<dbReference type="Pfam" id="PF01124">
    <property type="entry name" value="MAPEG"/>
    <property type="match status" value="1"/>
</dbReference>
<feature type="transmembrane region" description="Helical" evidence="5">
    <location>
        <begin position="98"/>
        <end position="120"/>
    </location>
</feature>
<evidence type="ECO:0000313" key="6">
    <source>
        <dbReference type="EMBL" id="KAF2400790.1"/>
    </source>
</evidence>
<proteinExistence type="predicted"/>
<dbReference type="InterPro" id="IPR050997">
    <property type="entry name" value="MAPEG"/>
</dbReference>
<dbReference type="GO" id="GO:0016020">
    <property type="term" value="C:membrane"/>
    <property type="evidence" value="ECO:0007669"/>
    <property type="project" value="UniProtKB-SubCell"/>
</dbReference>
<dbReference type="SUPFAM" id="SSF161084">
    <property type="entry name" value="MAPEG domain-like"/>
    <property type="match status" value="1"/>
</dbReference>
<dbReference type="GO" id="GO:0004364">
    <property type="term" value="F:glutathione transferase activity"/>
    <property type="evidence" value="ECO:0007669"/>
    <property type="project" value="TreeGrafter"/>
</dbReference>
<keyword evidence="3 5" id="KW-1133">Transmembrane helix</keyword>
<accession>A0A6G1HXN6</accession>
<dbReference type="GO" id="GO:0004602">
    <property type="term" value="F:glutathione peroxidase activity"/>
    <property type="evidence" value="ECO:0007669"/>
    <property type="project" value="TreeGrafter"/>
</dbReference>
<dbReference type="GO" id="GO:0005783">
    <property type="term" value="C:endoplasmic reticulum"/>
    <property type="evidence" value="ECO:0007669"/>
    <property type="project" value="TreeGrafter"/>
</dbReference>
<dbReference type="PANTHER" id="PTHR10250">
    <property type="entry name" value="MICROSOMAL GLUTATHIONE S-TRANSFERASE"/>
    <property type="match status" value="1"/>
</dbReference>
<evidence type="ECO:0000313" key="7">
    <source>
        <dbReference type="Proteomes" id="UP000799640"/>
    </source>
</evidence>
<name>A0A6G1HXN6_9PEZI</name>
<dbReference type="Proteomes" id="UP000799640">
    <property type="component" value="Unassembled WGS sequence"/>
</dbReference>
<dbReference type="Gene3D" id="1.20.120.550">
    <property type="entry name" value="Membrane associated eicosanoid/glutathione metabolism-like domain"/>
    <property type="match status" value="1"/>
</dbReference>
<comment type="subcellular location">
    <subcellularLocation>
        <location evidence="1">Membrane</location>
        <topology evidence="1">Multi-pass membrane protein</topology>
    </subcellularLocation>
</comment>
<evidence type="ECO:0000256" key="4">
    <source>
        <dbReference type="ARBA" id="ARBA00023136"/>
    </source>
</evidence>
<evidence type="ECO:0000256" key="2">
    <source>
        <dbReference type="ARBA" id="ARBA00022692"/>
    </source>
</evidence>
<organism evidence="6 7">
    <name type="scientific">Trichodelitschia bisporula</name>
    <dbReference type="NCBI Taxonomy" id="703511"/>
    <lineage>
        <taxon>Eukaryota</taxon>
        <taxon>Fungi</taxon>
        <taxon>Dikarya</taxon>
        <taxon>Ascomycota</taxon>
        <taxon>Pezizomycotina</taxon>
        <taxon>Dothideomycetes</taxon>
        <taxon>Dothideomycetes incertae sedis</taxon>
        <taxon>Phaeotrichales</taxon>
        <taxon>Phaeotrichaceae</taxon>
        <taxon>Trichodelitschia</taxon>
    </lineage>
</organism>